<dbReference type="EMBL" id="CAEZUK010000127">
    <property type="protein sequence ID" value="CAB4602686.1"/>
    <property type="molecule type" value="Genomic_DNA"/>
</dbReference>
<proteinExistence type="predicted"/>
<feature type="transmembrane region" description="Helical" evidence="1">
    <location>
        <begin position="12"/>
        <end position="32"/>
    </location>
</feature>
<evidence type="ECO:0000313" key="2">
    <source>
        <dbReference type="EMBL" id="CAB4602686.1"/>
    </source>
</evidence>
<protein>
    <submittedName>
        <fullName evidence="2">Unannotated protein</fullName>
    </submittedName>
</protein>
<gene>
    <name evidence="2" type="ORF">UFOPK1820_00845</name>
    <name evidence="3" type="ORF">UFOPK4422_00771</name>
</gene>
<keyword evidence="1" id="KW-0472">Membrane</keyword>
<reference evidence="2" key="1">
    <citation type="submission" date="2020-05" db="EMBL/GenBank/DDBJ databases">
        <authorList>
            <person name="Chiriac C."/>
            <person name="Salcher M."/>
            <person name="Ghai R."/>
            <person name="Kavagutti S V."/>
        </authorList>
    </citation>
    <scope>NUCLEOTIDE SEQUENCE</scope>
</reference>
<accession>A0A6J6GN89</accession>
<keyword evidence="1" id="KW-1133">Transmembrane helix</keyword>
<evidence type="ECO:0000313" key="3">
    <source>
        <dbReference type="EMBL" id="CAB5122381.1"/>
    </source>
</evidence>
<sequence>MQAFFGEYQRHFAVFIFLVVPNEAKAHLYFLVTLPTLYVAEMDKFIFPA</sequence>
<dbReference type="EMBL" id="CAFBRX010000065">
    <property type="protein sequence ID" value="CAB5122381.1"/>
    <property type="molecule type" value="Genomic_DNA"/>
</dbReference>
<evidence type="ECO:0000256" key="1">
    <source>
        <dbReference type="SAM" id="Phobius"/>
    </source>
</evidence>
<organism evidence="2">
    <name type="scientific">freshwater metagenome</name>
    <dbReference type="NCBI Taxonomy" id="449393"/>
    <lineage>
        <taxon>unclassified sequences</taxon>
        <taxon>metagenomes</taxon>
        <taxon>ecological metagenomes</taxon>
    </lineage>
</organism>
<keyword evidence="1" id="KW-0812">Transmembrane</keyword>
<dbReference type="AlphaFoldDB" id="A0A6J6GN89"/>
<name>A0A6J6GN89_9ZZZZ</name>